<dbReference type="SMART" id="SM00385">
    <property type="entry name" value="CYCLIN"/>
    <property type="match status" value="2"/>
</dbReference>
<dbReference type="Pfam" id="PF00134">
    <property type="entry name" value="Cyclin_N"/>
    <property type="match status" value="1"/>
</dbReference>
<keyword evidence="9" id="KW-1185">Reference proteome</keyword>
<keyword evidence="3" id="KW-0131">Cell cycle</keyword>
<feature type="domain" description="Cyclin C-terminal" evidence="7">
    <location>
        <begin position="176"/>
        <end position="309"/>
    </location>
</feature>
<evidence type="ECO:0000256" key="5">
    <source>
        <dbReference type="SAM" id="MobiDB-lite"/>
    </source>
</evidence>
<dbReference type="CDD" id="cd20529">
    <property type="entry name" value="CYCLIN_CCNJ-like_rpt2"/>
    <property type="match status" value="1"/>
</dbReference>
<dbReference type="InterPro" id="IPR006671">
    <property type="entry name" value="Cyclin_N"/>
</dbReference>
<dbReference type="GO" id="GO:0016538">
    <property type="term" value="F:cyclin-dependent protein serine/threonine kinase regulator activity"/>
    <property type="evidence" value="ECO:0007669"/>
    <property type="project" value="InterPro"/>
</dbReference>
<dbReference type="Proteomes" id="UP000183832">
    <property type="component" value="Unassembled WGS sequence"/>
</dbReference>
<proteinExistence type="inferred from homology"/>
<dbReference type="InterPro" id="IPR013763">
    <property type="entry name" value="Cyclin-like_dom"/>
</dbReference>
<dbReference type="GO" id="GO:0051301">
    <property type="term" value="P:cell division"/>
    <property type="evidence" value="ECO:0007669"/>
    <property type="project" value="UniProtKB-KW"/>
</dbReference>
<protein>
    <submittedName>
        <fullName evidence="8">CLUMA_CG010598, isoform A</fullName>
    </submittedName>
</protein>
<evidence type="ECO:0000256" key="1">
    <source>
        <dbReference type="ARBA" id="ARBA00022618"/>
    </source>
</evidence>
<dbReference type="GO" id="GO:0044772">
    <property type="term" value="P:mitotic cell cycle phase transition"/>
    <property type="evidence" value="ECO:0007669"/>
    <property type="project" value="InterPro"/>
</dbReference>
<evidence type="ECO:0000256" key="4">
    <source>
        <dbReference type="RuleBase" id="RU000383"/>
    </source>
</evidence>
<evidence type="ECO:0000256" key="2">
    <source>
        <dbReference type="ARBA" id="ARBA00023127"/>
    </source>
</evidence>
<dbReference type="STRING" id="568069.A0A1J1IFH0"/>
<sequence>MKNSFGIQKMNEFMKIKRFFTEYAHDILNTLYEAEKGNIIIKMDSDQLQMRPKLIKFIQDFARCHKYSDSTVHLGVYILDVYMDTYILSNYFEHQKLMSLVCLLLAAKSEEIDEAVPSIKDLLMIIDMSQDIGVDFKCIDKYDSKSINSAYKTFAGMYCKLEYLIFESLYFNTVRPTTMTFIKIFQTVIVSESDIKDVEKGCEKSCETLGDLRLSALEYIKEFSEIIIVDVAFFNIQPSKIAAAILCATRKLLKIKKFWTETLSQLTRYKFDEIQNLMMSLNEKRNASLYLHTNVDFEMRDSGYVSPDSGSETDEVEKKKHKRQKMDFSRFN</sequence>
<accession>A0A1J1IFH0</accession>
<evidence type="ECO:0000259" key="7">
    <source>
        <dbReference type="SMART" id="SM01332"/>
    </source>
</evidence>
<dbReference type="InterPro" id="IPR046965">
    <property type="entry name" value="Cyclin_A/B-like"/>
</dbReference>
<organism evidence="8 9">
    <name type="scientific">Clunio marinus</name>
    <dbReference type="NCBI Taxonomy" id="568069"/>
    <lineage>
        <taxon>Eukaryota</taxon>
        <taxon>Metazoa</taxon>
        <taxon>Ecdysozoa</taxon>
        <taxon>Arthropoda</taxon>
        <taxon>Hexapoda</taxon>
        <taxon>Insecta</taxon>
        <taxon>Pterygota</taxon>
        <taxon>Neoptera</taxon>
        <taxon>Endopterygota</taxon>
        <taxon>Diptera</taxon>
        <taxon>Nematocera</taxon>
        <taxon>Chironomoidea</taxon>
        <taxon>Chironomidae</taxon>
        <taxon>Clunio</taxon>
    </lineage>
</organism>
<feature type="domain" description="Cyclin-like" evidence="6">
    <location>
        <begin position="196"/>
        <end position="283"/>
    </location>
</feature>
<dbReference type="Pfam" id="PF02984">
    <property type="entry name" value="Cyclin_C"/>
    <property type="match status" value="1"/>
</dbReference>
<dbReference type="PIRSF" id="PIRSF001771">
    <property type="entry name" value="Cyclin_A_B_D_E"/>
    <property type="match status" value="1"/>
</dbReference>
<name>A0A1J1IFH0_9DIPT</name>
<dbReference type="PANTHER" id="PTHR10177">
    <property type="entry name" value="CYCLINS"/>
    <property type="match status" value="1"/>
</dbReference>
<keyword evidence="1" id="KW-0132">Cell division</keyword>
<dbReference type="Gene3D" id="1.10.472.10">
    <property type="entry name" value="Cyclin-like"/>
    <property type="match status" value="1"/>
</dbReference>
<dbReference type="AlphaFoldDB" id="A0A1J1IFH0"/>
<feature type="region of interest" description="Disordered" evidence="5">
    <location>
        <begin position="302"/>
        <end position="332"/>
    </location>
</feature>
<feature type="domain" description="Cyclin-like" evidence="6">
    <location>
        <begin position="56"/>
        <end position="156"/>
    </location>
</feature>
<dbReference type="InterPro" id="IPR036915">
    <property type="entry name" value="Cyclin-like_sf"/>
</dbReference>
<evidence type="ECO:0000259" key="6">
    <source>
        <dbReference type="SMART" id="SM00385"/>
    </source>
</evidence>
<evidence type="ECO:0000256" key="3">
    <source>
        <dbReference type="ARBA" id="ARBA00023306"/>
    </source>
</evidence>
<evidence type="ECO:0000313" key="8">
    <source>
        <dbReference type="EMBL" id="CRK97201.1"/>
    </source>
</evidence>
<dbReference type="SMART" id="SM01332">
    <property type="entry name" value="Cyclin_C"/>
    <property type="match status" value="1"/>
</dbReference>
<dbReference type="InterPro" id="IPR039361">
    <property type="entry name" value="Cyclin"/>
</dbReference>
<dbReference type="OrthoDB" id="285802at2759"/>
<dbReference type="SUPFAM" id="SSF47954">
    <property type="entry name" value="Cyclin-like"/>
    <property type="match status" value="2"/>
</dbReference>
<gene>
    <name evidence="8" type="primary">putative Cyclin-J</name>
    <name evidence="8" type="ORF">CLUMA_CG010598</name>
</gene>
<dbReference type="CDD" id="cd20528">
    <property type="entry name" value="CYCLIN_CCNJ-like_rpt1"/>
    <property type="match status" value="1"/>
</dbReference>
<comment type="similarity">
    <text evidence="4">Belongs to the cyclin family.</text>
</comment>
<evidence type="ECO:0000313" key="9">
    <source>
        <dbReference type="Proteomes" id="UP000183832"/>
    </source>
</evidence>
<dbReference type="InterPro" id="IPR004367">
    <property type="entry name" value="Cyclin_C-dom"/>
</dbReference>
<keyword evidence="2 4" id="KW-0195">Cyclin</keyword>
<reference evidence="8 9" key="1">
    <citation type="submission" date="2015-04" db="EMBL/GenBank/DDBJ databases">
        <authorList>
            <person name="Syromyatnikov M.Y."/>
            <person name="Popov V.N."/>
        </authorList>
    </citation>
    <scope>NUCLEOTIDE SEQUENCE [LARGE SCALE GENOMIC DNA]</scope>
</reference>
<dbReference type="EMBL" id="CVRI01000047">
    <property type="protein sequence ID" value="CRK97201.1"/>
    <property type="molecule type" value="Genomic_DNA"/>
</dbReference>